<evidence type="ECO:0000256" key="1">
    <source>
        <dbReference type="SAM" id="Phobius"/>
    </source>
</evidence>
<keyword evidence="1" id="KW-0812">Transmembrane</keyword>
<keyword evidence="1" id="KW-0472">Membrane</keyword>
<dbReference type="Gene3D" id="3.20.180.10">
    <property type="entry name" value="PNP-oxidase-like"/>
    <property type="match status" value="1"/>
</dbReference>
<dbReference type="PANTHER" id="PTHR37783">
    <property type="entry name" value="MEMBRANE PROTEIN, PUTATIVE (AFU_ORTHOLOGUE AFUA_1G04315)-RELATED"/>
    <property type="match status" value="1"/>
</dbReference>
<keyword evidence="4" id="KW-1185">Reference proteome</keyword>
<feature type="transmembrane region" description="Helical" evidence="1">
    <location>
        <begin position="130"/>
        <end position="159"/>
    </location>
</feature>
<evidence type="ECO:0000313" key="4">
    <source>
        <dbReference type="Proteomes" id="UP000316270"/>
    </source>
</evidence>
<gene>
    <name evidence="3" type="ORF">FKW77_007235</name>
</gene>
<dbReference type="InterPro" id="IPR019595">
    <property type="entry name" value="DUF2470"/>
</dbReference>
<organism evidence="3 4">
    <name type="scientific">Venturia effusa</name>
    <dbReference type="NCBI Taxonomy" id="50376"/>
    <lineage>
        <taxon>Eukaryota</taxon>
        <taxon>Fungi</taxon>
        <taxon>Dikarya</taxon>
        <taxon>Ascomycota</taxon>
        <taxon>Pezizomycotina</taxon>
        <taxon>Dothideomycetes</taxon>
        <taxon>Pleosporomycetidae</taxon>
        <taxon>Venturiales</taxon>
        <taxon>Venturiaceae</taxon>
        <taxon>Venturia</taxon>
    </lineage>
</organism>
<name>A0A517LE40_9PEZI</name>
<dbReference type="AlphaFoldDB" id="A0A517LE40"/>
<reference evidence="3 4" key="1">
    <citation type="submission" date="2019-07" db="EMBL/GenBank/DDBJ databases">
        <title>Finished genome of Venturia effusa.</title>
        <authorList>
            <person name="Young C.A."/>
            <person name="Cox M.P."/>
            <person name="Ganley A.R.D."/>
            <person name="David W.J."/>
        </authorList>
    </citation>
    <scope>NUCLEOTIDE SEQUENCE [LARGE SCALE GENOMIC DNA]</scope>
    <source>
        <strain evidence="4">albino</strain>
    </source>
</reference>
<dbReference type="Pfam" id="PF10615">
    <property type="entry name" value="DUF2470"/>
    <property type="match status" value="1"/>
</dbReference>
<sequence length="212" mass="24217">MAAPTDDAMRKRIINHMNNDHSDSVMRYAEHYGNASRYTSRNAKVVDISLDKLVLSASNRTISIPLDPPMKSLSEARERVVKMDQDCIEALGRDSITIKEYCAPKGFEAVVFATCVSTFIVLSRREYVAFVFYMVPGFAAFVLKIRLLVLFPMIAIHAFEASLMARKLQRHSVPLFSKLWWAWTASCFIEGYGSFRRTSVIVNEKKQKQQKH</sequence>
<dbReference type="InterPro" id="IPR037119">
    <property type="entry name" value="Haem_oxidase_HugZ-like_sf"/>
</dbReference>
<keyword evidence="1" id="KW-1133">Transmembrane helix</keyword>
<protein>
    <recommendedName>
        <fullName evidence="2">DUF2470 domain-containing protein</fullName>
    </recommendedName>
</protein>
<dbReference type="EMBL" id="CP042194">
    <property type="protein sequence ID" value="QDS73900.1"/>
    <property type="molecule type" value="Genomic_DNA"/>
</dbReference>
<feature type="domain" description="DUF2470" evidence="2">
    <location>
        <begin position="11"/>
        <end position="83"/>
    </location>
</feature>
<evidence type="ECO:0000313" key="3">
    <source>
        <dbReference type="EMBL" id="QDS73900.1"/>
    </source>
</evidence>
<accession>A0A517LE40</accession>
<dbReference type="SUPFAM" id="SSF50475">
    <property type="entry name" value="FMN-binding split barrel"/>
    <property type="match status" value="1"/>
</dbReference>
<dbReference type="Proteomes" id="UP000316270">
    <property type="component" value="Chromosome 10"/>
</dbReference>
<proteinExistence type="predicted"/>
<dbReference type="PANTHER" id="PTHR37783:SF1">
    <property type="entry name" value="MEMBRANE PROTEIN, PUTATIVE (AFU_ORTHOLOGUE AFUA_1G04315)-RELATED"/>
    <property type="match status" value="1"/>
</dbReference>
<evidence type="ECO:0000259" key="2">
    <source>
        <dbReference type="Pfam" id="PF10615"/>
    </source>
</evidence>
<dbReference type="OrthoDB" id="5553410at2759"/>